<reference evidence="10 11" key="1">
    <citation type="submission" date="2020-10" db="EMBL/GenBank/DDBJ databases">
        <title>Degradation of 1,4-Dioxane by Xanthobacter sp. YN2, via a Novel Group-2 Soluble Di-Iron Monooxygenase.</title>
        <authorList>
            <person name="Ma F."/>
            <person name="Wang Y."/>
            <person name="Yang J."/>
            <person name="Guo H."/>
            <person name="Su D."/>
            <person name="Yu L."/>
        </authorList>
    </citation>
    <scope>NUCLEOTIDE SEQUENCE [LARGE SCALE GENOMIC DNA]</scope>
    <source>
        <strain evidence="10 11">YN2</strain>
    </source>
</reference>
<protein>
    <recommendedName>
        <fullName evidence="3">protein O-GlcNAc transferase</fullName>
        <ecNumber evidence="3">2.4.1.255</ecNumber>
    </recommendedName>
</protein>
<evidence type="ECO:0000256" key="3">
    <source>
        <dbReference type="ARBA" id="ARBA00011970"/>
    </source>
</evidence>
<dbReference type="PANTHER" id="PTHR44998">
    <property type="match status" value="1"/>
</dbReference>
<dbReference type="KEGG" id="xdi:EZH22_10665"/>
<dbReference type="Gene3D" id="3.40.50.11380">
    <property type="match status" value="1"/>
</dbReference>
<dbReference type="GO" id="GO:0097363">
    <property type="term" value="F:protein O-acetylglucosaminyltransferase activity"/>
    <property type="evidence" value="ECO:0007669"/>
    <property type="project" value="UniProtKB-EC"/>
</dbReference>
<evidence type="ECO:0000259" key="9">
    <source>
        <dbReference type="Pfam" id="PF13844"/>
    </source>
</evidence>
<comment type="pathway">
    <text evidence="1">Protein modification; protein glycosylation.</text>
</comment>
<dbReference type="EC" id="2.4.1.255" evidence="3"/>
<evidence type="ECO:0000256" key="7">
    <source>
        <dbReference type="ARBA" id="ARBA00022803"/>
    </source>
</evidence>
<dbReference type="PROSITE" id="PS50005">
    <property type="entry name" value="TPR"/>
    <property type="match status" value="2"/>
</dbReference>
<keyword evidence="5" id="KW-0808">Transferase</keyword>
<dbReference type="AlphaFoldDB" id="A0A974SJQ6"/>
<evidence type="ECO:0000256" key="8">
    <source>
        <dbReference type="PROSITE-ProRule" id="PRU00339"/>
    </source>
</evidence>
<feature type="repeat" description="TPR" evidence="8">
    <location>
        <begin position="51"/>
        <end position="84"/>
    </location>
</feature>
<sequence length="575" mass="62825">MPPAPPKGTAAPLPAHLATLLYDAYQHQLRAQYPQAARAYRKILQATPDNADVLQLLGIVRARQGREREAIALYLRALERRPDDAKAWYNLALAYGALGDQAQAVTAMTEAFVRDPHLPLAANVLIPAFRERWDWRGHAALWANARRGAVGESAPVMPFLMLHVDDPGLQFAAARRFVAADRPAVPKRDFDHTARRMATGPIRLAYLSADFRTHATTHLITQLFARHDRTRFEVTAISIGPDDGSPQRAGIVGAVDRFLDREKASCEAIAEEVSALGIDIFVDLMGHSRGERMRTFANRPAPVQVNYLGYPGTSGAPFFDYIIGDPVVLPFSLAGCFSEKIVQLPECYQPNDPGLPVSAAADRAACGLPPEAFVFCCFNVPEKLDPDTFSAFARIVSAVPGSVLWILEGLAGRRENLQREAAARGLDPSRLVFAPIVAPQAHLARVGLADLFLDTFPYTAHTTCSDALRRGVPVVTRSGAAFASRVAGSLLRQVDLADLVTTDVTAFEAKAIGLARDRAALAAVRARLQRALPHSPLYDIGRYTRHMERAYEIMAQRFRAGLPPEAFAVEPLPRA</sequence>
<dbReference type="Pfam" id="PF13844">
    <property type="entry name" value="Glyco_transf_41"/>
    <property type="match status" value="2"/>
</dbReference>
<evidence type="ECO:0000313" key="11">
    <source>
        <dbReference type="Proteomes" id="UP000596427"/>
    </source>
</evidence>
<dbReference type="InterPro" id="IPR019734">
    <property type="entry name" value="TPR_rpt"/>
</dbReference>
<feature type="repeat" description="TPR" evidence="8">
    <location>
        <begin position="85"/>
        <end position="118"/>
    </location>
</feature>
<evidence type="ECO:0000256" key="1">
    <source>
        <dbReference type="ARBA" id="ARBA00004922"/>
    </source>
</evidence>
<keyword evidence="6" id="KW-0677">Repeat</keyword>
<evidence type="ECO:0000256" key="6">
    <source>
        <dbReference type="ARBA" id="ARBA00022737"/>
    </source>
</evidence>
<dbReference type="InterPro" id="IPR011990">
    <property type="entry name" value="TPR-like_helical_dom_sf"/>
</dbReference>
<dbReference type="EMBL" id="CP063362">
    <property type="protein sequence ID" value="QRG08696.1"/>
    <property type="molecule type" value="Genomic_DNA"/>
</dbReference>
<gene>
    <name evidence="10" type="ORF">EZH22_10665</name>
</gene>
<proteinExistence type="inferred from homology"/>
<dbReference type="Gene3D" id="3.40.50.2000">
    <property type="entry name" value="Glycogen Phosphorylase B"/>
    <property type="match status" value="1"/>
</dbReference>
<feature type="domain" description="O-GlcNAc transferase C-terminal" evidence="9">
    <location>
        <begin position="362"/>
        <end position="547"/>
    </location>
</feature>
<organism evidence="10 11">
    <name type="scientific">Xanthobacter dioxanivorans</name>
    <dbReference type="NCBI Taxonomy" id="2528964"/>
    <lineage>
        <taxon>Bacteria</taxon>
        <taxon>Pseudomonadati</taxon>
        <taxon>Pseudomonadota</taxon>
        <taxon>Alphaproteobacteria</taxon>
        <taxon>Hyphomicrobiales</taxon>
        <taxon>Xanthobacteraceae</taxon>
        <taxon>Xanthobacter</taxon>
    </lineage>
</organism>
<dbReference type="Pfam" id="PF13431">
    <property type="entry name" value="TPR_17"/>
    <property type="match status" value="1"/>
</dbReference>
<evidence type="ECO:0000313" key="10">
    <source>
        <dbReference type="EMBL" id="QRG08696.1"/>
    </source>
</evidence>
<feature type="domain" description="O-GlcNAc transferase C-terminal" evidence="9">
    <location>
        <begin position="186"/>
        <end position="348"/>
    </location>
</feature>
<name>A0A974SJQ6_9HYPH</name>
<dbReference type="SUPFAM" id="SSF48452">
    <property type="entry name" value="TPR-like"/>
    <property type="match status" value="1"/>
</dbReference>
<dbReference type="InterPro" id="IPR029489">
    <property type="entry name" value="OGT/SEC/SPY_C"/>
</dbReference>
<dbReference type="RefSeq" id="WP_203195612.1">
    <property type="nucleotide sequence ID" value="NZ_CP063362.1"/>
</dbReference>
<dbReference type="Proteomes" id="UP000596427">
    <property type="component" value="Chromosome"/>
</dbReference>
<comment type="similarity">
    <text evidence="2">Belongs to the glycosyltransferase 41 family. O-GlcNAc transferase subfamily.</text>
</comment>
<accession>A0A974SJQ6</accession>
<dbReference type="SMART" id="SM00028">
    <property type="entry name" value="TPR"/>
    <property type="match status" value="3"/>
</dbReference>
<evidence type="ECO:0000256" key="2">
    <source>
        <dbReference type="ARBA" id="ARBA00005386"/>
    </source>
</evidence>
<dbReference type="Gene3D" id="1.25.40.1040">
    <property type="match status" value="1"/>
</dbReference>
<dbReference type="PANTHER" id="PTHR44998:SF1">
    <property type="entry name" value="UDP-N-ACETYLGLUCOSAMINE--PEPTIDE N-ACETYLGLUCOSAMINYLTRANSFERASE 110 KDA SUBUNIT"/>
    <property type="match status" value="1"/>
</dbReference>
<evidence type="ECO:0000256" key="5">
    <source>
        <dbReference type="ARBA" id="ARBA00022679"/>
    </source>
</evidence>
<keyword evidence="11" id="KW-1185">Reference proteome</keyword>
<keyword evidence="7 8" id="KW-0802">TPR repeat</keyword>
<keyword evidence="4" id="KW-0328">Glycosyltransferase</keyword>
<evidence type="ECO:0000256" key="4">
    <source>
        <dbReference type="ARBA" id="ARBA00022676"/>
    </source>
</evidence>